<keyword evidence="6 10" id="KW-1133">Transmembrane helix</keyword>
<feature type="transmembrane region" description="Helical" evidence="10">
    <location>
        <begin position="253"/>
        <end position="276"/>
    </location>
</feature>
<comment type="subcellular location">
    <subcellularLocation>
        <location evidence="1 10">Cell membrane</location>
        <topology evidence="1 10">Multi-pass membrane protein</topology>
    </subcellularLocation>
</comment>
<evidence type="ECO:0000256" key="10">
    <source>
        <dbReference type="RuleBase" id="RU351113"/>
    </source>
</evidence>
<keyword evidence="3 10" id="KW-0716">Sensory transduction</keyword>
<evidence type="ECO:0000256" key="4">
    <source>
        <dbReference type="ARBA" id="ARBA00022692"/>
    </source>
</evidence>
<feature type="transmembrane region" description="Helical" evidence="10">
    <location>
        <begin position="288"/>
        <end position="306"/>
    </location>
</feature>
<dbReference type="GO" id="GO:0005549">
    <property type="term" value="F:odorant binding"/>
    <property type="evidence" value="ECO:0007669"/>
    <property type="project" value="InterPro"/>
</dbReference>
<dbReference type="Pfam" id="PF02949">
    <property type="entry name" value="7tm_6"/>
    <property type="match status" value="1"/>
</dbReference>
<dbReference type="PANTHER" id="PTHR21137:SF35">
    <property type="entry name" value="ODORANT RECEPTOR 19A-RELATED"/>
    <property type="match status" value="1"/>
</dbReference>
<dbReference type="GO" id="GO:0005886">
    <property type="term" value="C:plasma membrane"/>
    <property type="evidence" value="ECO:0007669"/>
    <property type="project" value="UniProtKB-SubCell"/>
</dbReference>
<evidence type="ECO:0000256" key="3">
    <source>
        <dbReference type="ARBA" id="ARBA00022606"/>
    </source>
</evidence>
<keyword evidence="2" id="KW-1003">Cell membrane</keyword>
<dbReference type="GO" id="GO:0004984">
    <property type="term" value="F:olfactory receptor activity"/>
    <property type="evidence" value="ECO:0007669"/>
    <property type="project" value="InterPro"/>
</dbReference>
<evidence type="ECO:0000256" key="7">
    <source>
        <dbReference type="ARBA" id="ARBA00023136"/>
    </source>
</evidence>
<keyword evidence="8 10" id="KW-0675">Receptor</keyword>
<evidence type="ECO:0000256" key="6">
    <source>
        <dbReference type="ARBA" id="ARBA00022989"/>
    </source>
</evidence>
<keyword evidence="5 10" id="KW-0552">Olfaction</keyword>
<name>A0AAU0QLP4_9NEOP</name>
<keyword evidence="4 10" id="KW-0812">Transmembrane</keyword>
<evidence type="ECO:0000256" key="9">
    <source>
        <dbReference type="ARBA" id="ARBA00023224"/>
    </source>
</evidence>
<evidence type="ECO:0000256" key="1">
    <source>
        <dbReference type="ARBA" id="ARBA00004651"/>
    </source>
</evidence>
<protein>
    <recommendedName>
        <fullName evidence="10">Odorant receptor</fullName>
    </recommendedName>
</protein>
<feature type="transmembrane region" description="Helical" evidence="10">
    <location>
        <begin position="163"/>
        <end position="187"/>
    </location>
</feature>
<accession>A0AAU0QLP4</accession>
<feature type="transmembrane region" description="Helical" evidence="10">
    <location>
        <begin position="36"/>
        <end position="56"/>
    </location>
</feature>
<sequence>MNYLALTCSFCFMITSVFQIIEIVMARDDIDRFFECFSVILFCGMGILKLLSLYYCSNNWCQLFKYINELEYEHNNDTLDSVRAEKRVFSARTELHTKLPHILKYTEKFRSMSTILSRIYYITLVIYIMTPFVEYAFLKFTSEGMVRLPHILASWAALDSFNFVGYLVTISFELVSTVYCVSSYVSFDLTSIGIMIFICQEFAYIRELSEAIGSTDTNLTLSKTVDQNAHDSIVKCHKIHNVLIKMTYILNKLLSNIMGVYFFAATFTLCSVAVRLKSELSKMQLLSIMQYLCGTLTQLFLFCHYGDKVKNESTISMGEGPFVAAHWRLSPQIRKKLTLLGAAMMMSRRLYAGPFISIDLPSFIQVVRTAYSYYAVIRN</sequence>
<dbReference type="AlphaFoldDB" id="A0AAU0QLP4"/>
<organism evidence="11">
    <name type="scientific">Leucinodes orbonalis</name>
    <dbReference type="NCBI Taxonomy" id="711050"/>
    <lineage>
        <taxon>Eukaryota</taxon>
        <taxon>Metazoa</taxon>
        <taxon>Ecdysozoa</taxon>
        <taxon>Arthropoda</taxon>
        <taxon>Hexapoda</taxon>
        <taxon>Insecta</taxon>
        <taxon>Pterygota</taxon>
        <taxon>Neoptera</taxon>
        <taxon>Endopterygota</taxon>
        <taxon>Lepidoptera</taxon>
        <taxon>Glossata</taxon>
        <taxon>Ditrysia</taxon>
        <taxon>Pyraloidea</taxon>
        <taxon>Crambidae</taxon>
        <taxon>Spilomelinae</taxon>
        <taxon>Leucinodes</taxon>
    </lineage>
</organism>
<keyword evidence="9 10" id="KW-0807">Transducer</keyword>
<evidence type="ECO:0000256" key="8">
    <source>
        <dbReference type="ARBA" id="ARBA00023170"/>
    </source>
</evidence>
<comment type="similarity">
    <text evidence="10">Belongs to the insect chemoreceptor superfamily. Heteromeric odorant receptor channel (TC 1.A.69) family.</text>
</comment>
<dbReference type="InterPro" id="IPR004117">
    <property type="entry name" value="7tm6_olfct_rcpt"/>
</dbReference>
<feature type="transmembrane region" description="Helical" evidence="10">
    <location>
        <begin position="119"/>
        <end position="138"/>
    </location>
</feature>
<proteinExistence type="evidence at transcript level"/>
<evidence type="ECO:0000313" key="11">
    <source>
        <dbReference type="EMBL" id="WPO56464.1"/>
    </source>
</evidence>
<evidence type="ECO:0000256" key="5">
    <source>
        <dbReference type="ARBA" id="ARBA00022725"/>
    </source>
</evidence>
<dbReference type="GO" id="GO:0007165">
    <property type="term" value="P:signal transduction"/>
    <property type="evidence" value="ECO:0007669"/>
    <property type="project" value="UniProtKB-KW"/>
</dbReference>
<reference evidence="11" key="1">
    <citation type="submission" date="2023-05" db="EMBL/GenBank/DDBJ databases">
        <authorList>
            <person name="Pathak J."/>
            <person name="Thiruvengadam V."/>
            <person name="Gracy G.R."/>
            <person name="M M."/>
        </authorList>
    </citation>
    <scope>NUCLEOTIDE SEQUENCE</scope>
    <source>
        <tissue evidence="11">Head and antenna</tissue>
    </source>
</reference>
<dbReference type="EMBL" id="OQ970357">
    <property type="protein sequence ID" value="WPO56464.1"/>
    <property type="molecule type" value="mRNA"/>
</dbReference>
<evidence type="ECO:0000256" key="2">
    <source>
        <dbReference type="ARBA" id="ARBA00022475"/>
    </source>
</evidence>
<comment type="caution">
    <text evidence="10">Lacks conserved residue(s) required for the propagation of feature annotation.</text>
</comment>
<keyword evidence="7 10" id="KW-0472">Membrane</keyword>
<dbReference type="PANTHER" id="PTHR21137">
    <property type="entry name" value="ODORANT RECEPTOR"/>
    <property type="match status" value="1"/>
</dbReference>